<sequence>MPPRSATTSLNRSVRDQNAGALLRLLLREPMGRKELARRTGISLTTITRLTAALLAAGVLEELSARVVVGRGKGRPEIPLGIAAGGRLAVGVQIRGSRVTAAAYGLSGIRLAAVEAPHDGGAPERVVATAIELTRRLIDDVGPARVAGVGVSTGGVVDFESGTLLSSPQLGWRNVPLRGPMARAVGRPVVVDTSVRSLAVSRLWTDPAAPDSMLVVFVAGIVASALVLERRLQRGAHATAGALAHTPVAGGPRRPCPCGSVDCLGLLATDRAVQRTAIAEGWLSTGSSWDDIYAGGSPSARNGLAGLRRERAGILGRSVGRLAEFLDPYETVVAGRIGTDEEVRLCLDAIGAERGARHWPVTDEDWDRGAASLLVDDYLTCPTRYEPTLSI</sequence>
<feature type="domain" description="Post-SET" evidence="2">
    <location>
        <begin position="252"/>
        <end position="268"/>
    </location>
</feature>
<evidence type="ECO:0000256" key="1">
    <source>
        <dbReference type="ARBA" id="ARBA00006479"/>
    </source>
</evidence>
<dbReference type="Gene3D" id="3.30.420.40">
    <property type="match status" value="2"/>
</dbReference>
<accession>A0ABU6FA88</accession>
<reference evidence="3 4" key="1">
    <citation type="submission" date="2022-10" db="EMBL/GenBank/DDBJ databases">
        <authorList>
            <person name="Xie J."/>
            <person name="Shen N."/>
        </authorList>
    </citation>
    <scope>NUCLEOTIDE SEQUENCE [LARGE SCALE GENOMIC DNA]</scope>
    <source>
        <strain evidence="3 4">YIM65594</strain>
    </source>
</reference>
<dbReference type="PROSITE" id="PS50868">
    <property type="entry name" value="POST_SET"/>
    <property type="match status" value="1"/>
</dbReference>
<dbReference type="EMBL" id="JAOZYC010000136">
    <property type="protein sequence ID" value="MEB8340744.1"/>
    <property type="molecule type" value="Genomic_DNA"/>
</dbReference>
<dbReference type="SUPFAM" id="SSF53067">
    <property type="entry name" value="Actin-like ATPase domain"/>
    <property type="match status" value="2"/>
</dbReference>
<comment type="similarity">
    <text evidence="1">Belongs to the ROK (NagC/XylR) family.</text>
</comment>
<protein>
    <submittedName>
        <fullName evidence="3">ROK family protein</fullName>
    </submittedName>
</protein>
<dbReference type="PANTHER" id="PTHR18964">
    <property type="entry name" value="ROK (REPRESSOR, ORF, KINASE) FAMILY"/>
    <property type="match status" value="1"/>
</dbReference>
<gene>
    <name evidence="3" type="ORF">OKJ99_24915</name>
</gene>
<dbReference type="Proteomes" id="UP001354931">
    <property type="component" value="Unassembled WGS sequence"/>
</dbReference>
<dbReference type="InterPro" id="IPR043129">
    <property type="entry name" value="ATPase_NBD"/>
</dbReference>
<name>A0ABU6FA88_9ACTN</name>
<evidence type="ECO:0000313" key="4">
    <source>
        <dbReference type="Proteomes" id="UP001354931"/>
    </source>
</evidence>
<dbReference type="SUPFAM" id="SSF46785">
    <property type="entry name" value="Winged helix' DNA-binding domain"/>
    <property type="match status" value="1"/>
</dbReference>
<dbReference type="InterPro" id="IPR000600">
    <property type="entry name" value="ROK"/>
</dbReference>
<evidence type="ECO:0000313" key="3">
    <source>
        <dbReference type="EMBL" id="MEB8340744.1"/>
    </source>
</evidence>
<comment type="caution">
    <text evidence="3">The sequence shown here is derived from an EMBL/GenBank/DDBJ whole genome shotgun (WGS) entry which is preliminary data.</text>
</comment>
<keyword evidence="4" id="KW-1185">Reference proteome</keyword>
<dbReference type="InterPro" id="IPR003616">
    <property type="entry name" value="Post-SET_dom"/>
</dbReference>
<dbReference type="Gene3D" id="1.10.10.10">
    <property type="entry name" value="Winged helix-like DNA-binding domain superfamily/Winged helix DNA-binding domain"/>
    <property type="match status" value="1"/>
</dbReference>
<dbReference type="InterPro" id="IPR036390">
    <property type="entry name" value="WH_DNA-bd_sf"/>
</dbReference>
<organism evidence="3 4">
    <name type="scientific">Streptomyces endophyticus</name>
    <dbReference type="NCBI Taxonomy" id="714166"/>
    <lineage>
        <taxon>Bacteria</taxon>
        <taxon>Bacillati</taxon>
        <taxon>Actinomycetota</taxon>
        <taxon>Actinomycetes</taxon>
        <taxon>Kitasatosporales</taxon>
        <taxon>Streptomycetaceae</taxon>
        <taxon>Streptomyces</taxon>
    </lineage>
</organism>
<dbReference type="Pfam" id="PF00480">
    <property type="entry name" value="ROK"/>
    <property type="match status" value="1"/>
</dbReference>
<evidence type="ECO:0000259" key="2">
    <source>
        <dbReference type="PROSITE" id="PS50868"/>
    </source>
</evidence>
<proteinExistence type="inferred from homology"/>
<dbReference type="PANTHER" id="PTHR18964:SF149">
    <property type="entry name" value="BIFUNCTIONAL UDP-N-ACETYLGLUCOSAMINE 2-EPIMERASE_N-ACETYLMANNOSAMINE KINASE"/>
    <property type="match status" value="1"/>
</dbReference>
<dbReference type="RefSeq" id="WP_326019637.1">
    <property type="nucleotide sequence ID" value="NZ_JAOZYC010000136.1"/>
</dbReference>
<dbReference type="InterPro" id="IPR036388">
    <property type="entry name" value="WH-like_DNA-bd_sf"/>
</dbReference>